<gene>
    <name evidence="7" type="ORF">AVDCRST_MAG76-40</name>
</gene>
<keyword evidence="5 6" id="KW-0472">Membrane</keyword>
<evidence type="ECO:0000313" key="7">
    <source>
        <dbReference type="EMBL" id="CAA9209578.1"/>
    </source>
</evidence>
<comment type="subcellular location">
    <subcellularLocation>
        <location evidence="1">Membrane</location>
        <topology evidence="1">Multi-pass membrane protein</topology>
    </subcellularLocation>
</comment>
<dbReference type="PANTHER" id="PTHR30474:SF14">
    <property type="entry name" value="CELL CYCLE PROTEIN"/>
    <property type="match status" value="1"/>
</dbReference>
<dbReference type="GO" id="GO:0008360">
    <property type="term" value="P:regulation of cell shape"/>
    <property type="evidence" value="ECO:0007669"/>
    <property type="project" value="UniProtKB-KW"/>
</dbReference>
<feature type="transmembrane region" description="Helical" evidence="6">
    <location>
        <begin position="175"/>
        <end position="204"/>
    </location>
</feature>
<dbReference type="InterPro" id="IPR011923">
    <property type="entry name" value="RodA/MrdB"/>
</dbReference>
<evidence type="ECO:0000256" key="1">
    <source>
        <dbReference type="ARBA" id="ARBA00004141"/>
    </source>
</evidence>
<evidence type="ECO:0000256" key="3">
    <source>
        <dbReference type="ARBA" id="ARBA00022960"/>
    </source>
</evidence>
<feature type="transmembrane region" description="Helical" evidence="6">
    <location>
        <begin position="71"/>
        <end position="89"/>
    </location>
</feature>
<dbReference type="EMBL" id="CADCSZ010000002">
    <property type="protein sequence ID" value="CAA9209578.1"/>
    <property type="molecule type" value="Genomic_DNA"/>
</dbReference>
<dbReference type="Pfam" id="PF01098">
    <property type="entry name" value="FTSW_RODA_SPOVE"/>
    <property type="match status" value="1"/>
</dbReference>
<feature type="transmembrane region" description="Helical" evidence="6">
    <location>
        <begin position="360"/>
        <end position="386"/>
    </location>
</feature>
<keyword evidence="2 6" id="KW-0812">Transmembrane</keyword>
<keyword evidence="4 6" id="KW-1133">Transmembrane helix</keyword>
<feature type="transmembrane region" description="Helical" evidence="6">
    <location>
        <begin position="95"/>
        <end position="117"/>
    </location>
</feature>
<keyword evidence="3" id="KW-0133">Cell shape</keyword>
<dbReference type="NCBIfam" id="TIGR02210">
    <property type="entry name" value="rodA_shape"/>
    <property type="match status" value="1"/>
</dbReference>
<evidence type="ECO:0000256" key="6">
    <source>
        <dbReference type="SAM" id="Phobius"/>
    </source>
</evidence>
<evidence type="ECO:0000256" key="4">
    <source>
        <dbReference type="ARBA" id="ARBA00022989"/>
    </source>
</evidence>
<reference evidence="7" key="1">
    <citation type="submission" date="2020-02" db="EMBL/GenBank/DDBJ databases">
        <authorList>
            <person name="Meier V. D."/>
        </authorList>
    </citation>
    <scope>NUCLEOTIDE SEQUENCE</scope>
    <source>
        <strain evidence="7">AVDCRST_MAG76</strain>
    </source>
</reference>
<dbReference type="GO" id="GO:0032153">
    <property type="term" value="C:cell division site"/>
    <property type="evidence" value="ECO:0007669"/>
    <property type="project" value="TreeGrafter"/>
</dbReference>
<protein>
    <submittedName>
        <fullName evidence="7">Rod shape-determining protein RodA</fullName>
    </submittedName>
</protein>
<dbReference type="PANTHER" id="PTHR30474">
    <property type="entry name" value="CELL CYCLE PROTEIN"/>
    <property type="match status" value="1"/>
</dbReference>
<feature type="transmembrane region" description="Helical" evidence="6">
    <location>
        <begin position="32"/>
        <end position="50"/>
    </location>
</feature>
<organism evidence="7">
    <name type="scientific">uncultured Acidimicrobiales bacterium</name>
    <dbReference type="NCBI Taxonomy" id="310071"/>
    <lineage>
        <taxon>Bacteria</taxon>
        <taxon>Bacillati</taxon>
        <taxon>Actinomycetota</taxon>
        <taxon>Acidimicrobiia</taxon>
        <taxon>Acidimicrobiales</taxon>
        <taxon>environmental samples</taxon>
    </lineage>
</organism>
<feature type="transmembrane region" description="Helical" evidence="6">
    <location>
        <begin position="330"/>
        <end position="348"/>
    </location>
</feature>
<accession>A0A6J4H138</accession>
<name>A0A6J4H138_9ACTN</name>
<sequence length="394" mass="41879">MATASPSSALPRRPALTNVDHDPGAAWRHVDWILVVAVAAIAGVGALMIFSATKGRRGADTVDPFFLERQGLYVVIGLGVMAFTAAIDYRRLRELAPFIYASMLFLLFAVLTPLGSNRRGAQAWFTLPSGFQLQPSEFAKLGVIIMLASYCGVSTSSGELLPMGPRRIAKALALAIVPLVLILLQPDLGTALVFGAVTVAVLSVSGTQGRYLLLLAVLVVGISAGVLRSGVLQDYQKDRLTTFLDPTRATDKAGFNLNQSKIAIGSGGLVGKGIFEGTQTKLRYVPEQHTDFIFSVVGEETGLLGSSLLLALFGVVMWRTWRAAVMANDSVGTLMCVGVLAMLCFQVFENVGMTMGIMPITGITLPFVSFGGSSTLACFGAVGLVLNVHMRRFS</sequence>
<dbReference type="GO" id="GO:0015648">
    <property type="term" value="F:lipid-linked peptidoglycan transporter activity"/>
    <property type="evidence" value="ECO:0007669"/>
    <property type="project" value="TreeGrafter"/>
</dbReference>
<evidence type="ECO:0000256" key="2">
    <source>
        <dbReference type="ARBA" id="ARBA00022692"/>
    </source>
</evidence>
<dbReference type="GO" id="GO:0051301">
    <property type="term" value="P:cell division"/>
    <property type="evidence" value="ECO:0007669"/>
    <property type="project" value="InterPro"/>
</dbReference>
<dbReference type="AlphaFoldDB" id="A0A6J4H138"/>
<dbReference type="InterPro" id="IPR001182">
    <property type="entry name" value="FtsW/RodA"/>
</dbReference>
<evidence type="ECO:0000256" key="5">
    <source>
        <dbReference type="ARBA" id="ARBA00023136"/>
    </source>
</evidence>
<dbReference type="GO" id="GO:0005886">
    <property type="term" value="C:plasma membrane"/>
    <property type="evidence" value="ECO:0007669"/>
    <property type="project" value="TreeGrafter"/>
</dbReference>
<feature type="transmembrane region" description="Helical" evidence="6">
    <location>
        <begin position="211"/>
        <end position="231"/>
    </location>
</feature>
<proteinExistence type="predicted"/>